<dbReference type="EMBL" id="BARU01028281">
    <property type="protein sequence ID" value="GAH68854.1"/>
    <property type="molecule type" value="Genomic_DNA"/>
</dbReference>
<protein>
    <submittedName>
        <fullName evidence="1">Uncharacterized protein</fullName>
    </submittedName>
</protein>
<dbReference type="AlphaFoldDB" id="X1IRW7"/>
<reference evidence="1" key="1">
    <citation type="journal article" date="2014" name="Front. Microbiol.">
        <title>High frequency of phylogenetically diverse reductive dehalogenase-homologous genes in deep subseafloor sedimentary metagenomes.</title>
        <authorList>
            <person name="Kawai M."/>
            <person name="Futagami T."/>
            <person name="Toyoda A."/>
            <person name="Takaki Y."/>
            <person name="Nishi S."/>
            <person name="Hori S."/>
            <person name="Arai W."/>
            <person name="Tsubouchi T."/>
            <person name="Morono Y."/>
            <person name="Uchiyama I."/>
            <person name="Ito T."/>
            <person name="Fujiyama A."/>
            <person name="Inagaki F."/>
            <person name="Takami H."/>
        </authorList>
    </citation>
    <scope>NUCLEOTIDE SEQUENCE</scope>
    <source>
        <strain evidence="1">Expedition CK06-06</strain>
    </source>
</reference>
<proteinExistence type="predicted"/>
<gene>
    <name evidence="1" type="ORF">S03H2_45171</name>
</gene>
<organism evidence="1">
    <name type="scientific">marine sediment metagenome</name>
    <dbReference type="NCBI Taxonomy" id="412755"/>
    <lineage>
        <taxon>unclassified sequences</taxon>
        <taxon>metagenomes</taxon>
        <taxon>ecological metagenomes</taxon>
    </lineage>
</organism>
<evidence type="ECO:0000313" key="1">
    <source>
        <dbReference type="EMBL" id="GAH68854.1"/>
    </source>
</evidence>
<comment type="caution">
    <text evidence="1">The sequence shown here is derived from an EMBL/GenBank/DDBJ whole genome shotgun (WGS) entry which is preliminary data.</text>
</comment>
<sequence>MSQIKKIKKNLRDLYIEIYGIEAVNIILDPNSLKI</sequence>
<feature type="non-terminal residue" evidence="1">
    <location>
        <position position="35"/>
    </location>
</feature>
<name>X1IRW7_9ZZZZ</name>
<accession>X1IRW7</accession>